<reference evidence="13 14" key="1">
    <citation type="journal article" date="2019" name="BMC Genomics">
        <title>New insights from Opisthorchis felineus genome: update on genomics of the epidemiologically important liver flukes.</title>
        <authorList>
            <person name="Ershov N.I."/>
            <person name="Mordvinov V.A."/>
            <person name="Prokhortchouk E.B."/>
            <person name="Pakharukova M.Y."/>
            <person name="Gunbin K.V."/>
            <person name="Ustyantsev K."/>
            <person name="Genaev M.A."/>
            <person name="Blinov A.G."/>
            <person name="Mazur A."/>
            <person name="Boulygina E."/>
            <person name="Tsygankova S."/>
            <person name="Khrameeva E."/>
            <person name="Chekanov N."/>
            <person name="Fan G."/>
            <person name="Xiao A."/>
            <person name="Zhang H."/>
            <person name="Xu X."/>
            <person name="Yang H."/>
            <person name="Solovyev V."/>
            <person name="Lee S.M."/>
            <person name="Liu X."/>
            <person name="Afonnikov D.A."/>
            <person name="Skryabin K.G."/>
        </authorList>
    </citation>
    <scope>NUCLEOTIDE SEQUENCE [LARGE SCALE GENOMIC DNA]</scope>
    <source>
        <strain evidence="13">AK-0245</strain>
        <tissue evidence="13">Whole organism</tissue>
    </source>
</reference>
<dbReference type="FunFam" id="2.30.29.150:FF:000001">
    <property type="entry name" value="Fact complex subunit ssrp1"/>
    <property type="match status" value="1"/>
</dbReference>
<keyword evidence="4 10" id="KW-0227">DNA damage</keyword>
<dbReference type="Gene3D" id="2.30.29.150">
    <property type="match status" value="1"/>
</dbReference>
<dbReference type="SUPFAM" id="SSF47095">
    <property type="entry name" value="HMG-box"/>
    <property type="match status" value="1"/>
</dbReference>
<feature type="compositionally biased region" description="Low complexity" evidence="11">
    <location>
        <begin position="519"/>
        <end position="529"/>
    </location>
</feature>
<evidence type="ECO:0000313" key="14">
    <source>
        <dbReference type="Proteomes" id="UP000308267"/>
    </source>
</evidence>
<dbReference type="InterPro" id="IPR048993">
    <property type="entry name" value="SSRP1-like_PH1"/>
</dbReference>
<dbReference type="CDD" id="cd13230">
    <property type="entry name" value="PH1_SSRP1-like"/>
    <property type="match status" value="1"/>
</dbReference>
<dbReference type="STRING" id="147828.A0A4S2L4R3"/>
<dbReference type="OrthoDB" id="498543at2759"/>
<dbReference type="InterPro" id="IPR036910">
    <property type="entry name" value="HMG_box_dom_sf"/>
</dbReference>
<dbReference type="InterPro" id="IPR011993">
    <property type="entry name" value="PH-like_dom_sf"/>
</dbReference>
<dbReference type="Gene3D" id="2.30.29.220">
    <property type="entry name" value="Structure-specific recognition protein (SSRP1)"/>
    <property type="match status" value="1"/>
</dbReference>
<evidence type="ECO:0000256" key="4">
    <source>
        <dbReference type="ARBA" id="ARBA00022763"/>
    </source>
</evidence>
<dbReference type="GO" id="GO:1902275">
    <property type="term" value="P:regulation of chromatin organization"/>
    <property type="evidence" value="ECO:0007669"/>
    <property type="project" value="TreeGrafter"/>
</dbReference>
<feature type="domain" description="HMG box" evidence="12">
    <location>
        <begin position="641"/>
        <end position="710"/>
    </location>
</feature>
<dbReference type="PANTHER" id="PTHR45849">
    <property type="entry name" value="FACT COMPLEX SUBUNIT SSRP1"/>
    <property type="match status" value="1"/>
</dbReference>
<evidence type="ECO:0000256" key="10">
    <source>
        <dbReference type="RuleBase" id="RU364013"/>
    </source>
</evidence>
<dbReference type="SMART" id="SM00398">
    <property type="entry name" value="HMG"/>
    <property type="match status" value="1"/>
</dbReference>
<keyword evidence="6 10" id="KW-0804">Transcription</keyword>
<evidence type="ECO:0000256" key="3">
    <source>
        <dbReference type="ARBA" id="ARBA00022705"/>
    </source>
</evidence>
<dbReference type="Pfam" id="PF08512">
    <property type="entry name" value="Rttp106-like_middle"/>
    <property type="match status" value="1"/>
</dbReference>
<dbReference type="InterPro" id="IPR035417">
    <property type="entry name" value="SSRP1/POB3_N"/>
</dbReference>
<dbReference type="SMART" id="SM01287">
    <property type="entry name" value="Rtt106"/>
    <property type="match status" value="1"/>
</dbReference>
<evidence type="ECO:0000313" key="13">
    <source>
        <dbReference type="EMBL" id="TGZ57825.1"/>
    </source>
</evidence>
<keyword evidence="14" id="KW-1185">Reference proteome</keyword>
<dbReference type="GO" id="GO:0031491">
    <property type="term" value="F:nucleosome binding"/>
    <property type="evidence" value="ECO:0007669"/>
    <property type="project" value="TreeGrafter"/>
</dbReference>
<dbReference type="Gene3D" id="1.10.30.10">
    <property type="entry name" value="High mobility group box domain"/>
    <property type="match status" value="1"/>
</dbReference>
<dbReference type="Proteomes" id="UP000308267">
    <property type="component" value="Unassembled WGS sequence"/>
</dbReference>
<keyword evidence="2 10" id="KW-0158">Chromosome</keyword>
<dbReference type="GO" id="GO:0035101">
    <property type="term" value="C:FACT complex"/>
    <property type="evidence" value="ECO:0007669"/>
    <property type="project" value="TreeGrafter"/>
</dbReference>
<evidence type="ECO:0000256" key="2">
    <source>
        <dbReference type="ARBA" id="ARBA00022454"/>
    </source>
</evidence>
<proteinExistence type="inferred from homology"/>
<feature type="compositionally biased region" description="Basic and acidic residues" evidence="11">
    <location>
        <begin position="768"/>
        <end position="779"/>
    </location>
</feature>
<organism evidence="13 14">
    <name type="scientific">Opisthorchis felineus</name>
    <dbReference type="NCBI Taxonomy" id="147828"/>
    <lineage>
        <taxon>Eukaryota</taxon>
        <taxon>Metazoa</taxon>
        <taxon>Spiralia</taxon>
        <taxon>Lophotrochozoa</taxon>
        <taxon>Platyhelminthes</taxon>
        <taxon>Trematoda</taxon>
        <taxon>Digenea</taxon>
        <taxon>Opisthorchiida</taxon>
        <taxon>Opisthorchiata</taxon>
        <taxon>Opisthorchiidae</taxon>
        <taxon>Opisthorchis</taxon>
    </lineage>
</organism>
<keyword evidence="9" id="KW-0238">DNA-binding</keyword>
<feature type="compositionally biased region" description="Acidic residues" evidence="11">
    <location>
        <begin position="758"/>
        <end position="767"/>
    </location>
</feature>
<dbReference type="PRINTS" id="PR00887">
    <property type="entry name" value="SSRCOGNITION"/>
</dbReference>
<gene>
    <name evidence="13" type="ORF">CRM22_009872</name>
</gene>
<comment type="subcellular location">
    <subcellularLocation>
        <location evidence="10">Nucleus</location>
    </subcellularLocation>
    <subcellularLocation>
        <location evidence="10">Chromosome</location>
    </subcellularLocation>
</comment>
<keyword evidence="8 9" id="KW-0539">Nucleus</keyword>
<dbReference type="Pfam" id="PF03531">
    <property type="entry name" value="SSrecog"/>
    <property type="match status" value="1"/>
</dbReference>
<evidence type="ECO:0000256" key="1">
    <source>
        <dbReference type="ARBA" id="ARBA00010060"/>
    </source>
</evidence>
<dbReference type="Pfam" id="PF00505">
    <property type="entry name" value="HMG_box"/>
    <property type="match status" value="1"/>
</dbReference>
<dbReference type="InterPro" id="IPR009071">
    <property type="entry name" value="HMG_box_dom"/>
</dbReference>
<keyword evidence="5 10" id="KW-0805">Transcription regulation</keyword>
<comment type="similarity">
    <text evidence="1 10">Belongs to the SSRP1 family.</text>
</comment>
<dbReference type="CDD" id="cd21994">
    <property type="entry name" value="HMG-box_SSRP1-like"/>
    <property type="match status" value="1"/>
</dbReference>
<evidence type="ECO:0000256" key="11">
    <source>
        <dbReference type="SAM" id="MobiDB-lite"/>
    </source>
</evidence>
<feature type="region of interest" description="Disordered" evidence="11">
    <location>
        <begin position="509"/>
        <end position="647"/>
    </location>
</feature>
<dbReference type="InterPro" id="IPR013719">
    <property type="entry name" value="RTT106/SPT16-like_middle_dom"/>
</dbReference>
<keyword evidence="7 10" id="KW-0234">DNA repair</keyword>
<dbReference type="GO" id="GO:0003677">
    <property type="term" value="F:DNA binding"/>
    <property type="evidence" value="ECO:0007669"/>
    <property type="project" value="UniProtKB-UniRule"/>
</dbReference>
<name>A0A4S2L4R3_OPIFE</name>
<dbReference type="Pfam" id="PF21103">
    <property type="entry name" value="PH1_SSRP1-like"/>
    <property type="match status" value="1"/>
</dbReference>
<dbReference type="Pfam" id="PF17292">
    <property type="entry name" value="POB3_N"/>
    <property type="match status" value="1"/>
</dbReference>
<dbReference type="InterPro" id="IPR038167">
    <property type="entry name" value="SSRP1_sf"/>
</dbReference>
<comment type="function">
    <text evidence="10">Component of the FACT complex, a general chromatin factor that acts to reorganize nucleosomes. The FACT complex is involved in multiple processes that require DNA as a template such as mRNA elongation, DNA replication and DNA repair. During transcription elongation the FACT complex acts as a histone chaperone that both destabilizes and restores nucleosomal structure. It facilitates the passage of RNA polymerase II and transcription by promoting the dissociation of one histone H2A-H2B dimer from the nucleosome, then subsequently promotes the reestablishment of the nucleosome following the passage of RNA polymerase II.</text>
</comment>
<dbReference type="SUPFAM" id="SSF50729">
    <property type="entry name" value="PH domain-like"/>
    <property type="match status" value="1"/>
</dbReference>
<dbReference type="FunFam" id="2.30.29.30:FF:000098">
    <property type="entry name" value="Fact complex subunit ssrp1"/>
    <property type="match status" value="1"/>
</dbReference>
<feature type="compositionally biased region" description="Basic and acidic residues" evidence="11">
    <location>
        <begin position="615"/>
        <end position="629"/>
    </location>
</feature>
<feature type="compositionally biased region" description="Low complexity" evidence="11">
    <location>
        <begin position="584"/>
        <end position="605"/>
    </location>
</feature>
<dbReference type="CDD" id="cd13231">
    <property type="entry name" value="PH2_SSRP1-like"/>
    <property type="match status" value="1"/>
</dbReference>
<evidence type="ECO:0000259" key="12">
    <source>
        <dbReference type="PROSITE" id="PS50118"/>
    </source>
</evidence>
<comment type="caution">
    <text evidence="13">The sequence shown here is derived from an EMBL/GenBank/DDBJ whole genome shotgun (WGS) entry which is preliminary data.</text>
</comment>
<evidence type="ECO:0000256" key="6">
    <source>
        <dbReference type="ARBA" id="ARBA00023163"/>
    </source>
</evidence>
<feature type="compositionally biased region" description="Basic and acidic residues" evidence="11">
    <location>
        <begin position="530"/>
        <end position="550"/>
    </location>
</feature>
<dbReference type="GO" id="GO:0006281">
    <property type="term" value="P:DNA repair"/>
    <property type="evidence" value="ECO:0007669"/>
    <property type="project" value="UniProtKB-KW"/>
</dbReference>
<dbReference type="PROSITE" id="PS50118">
    <property type="entry name" value="HMG_BOX_2"/>
    <property type="match status" value="1"/>
</dbReference>
<dbReference type="AlphaFoldDB" id="A0A4S2L4R3"/>
<dbReference type="InterPro" id="IPR050454">
    <property type="entry name" value="RTT106/SSRP1_HistChap/FACT"/>
</dbReference>
<dbReference type="Gene3D" id="2.30.29.30">
    <property type="entry name" value="Pleckstrin-homology domain (PH domain)/Phosphotyrosine-binding domain (PTB)"/>
    <property type="match status" value="2"/>
</dbReference>
<dbReference type="InterPro" id="IPR000969">
    <property type="entry name" value="SSRP1/POB3"/>
</dbReference>
<feature type="region of interest" description="Disordered" evidence="11">
    <location>
        <begin position="710"/>
        <end position="785"/>
    </location>
</feature>
<feature type="DNA-binding region" description="HMG box" evidence="9">
    <location>
        <begin position="641"/>
        <end position="710"/>
    </location>
</feature>
<dbReference type="PANTHER" id="PTHR45849:SF1">
    <property type="entry name" value="FACT COMPLEX SUBUNIT SSRP1"/>
    <property type="match status" value="1"/>
</dbReference>
<dbReference type="GO" id="GO:0042393">
    <property type="term" value="F:histone binding"/>
    <property type="evidence" value="ECO:0007669"/>
    <property type="project" value="TreeGrafter"/>
</dbReference>
<evidence type="ECO:0000256" key="9">
    <source>
        <dbReference type="PROSITE-ProRule" id="PRU00267"/>
    </source>
</evidence>
<dbReference type="FunFam" id="2.30.29.30:FF:000119">
    <property type="entry name" value="FACT complex subunit SSRP1"/>
    <property type="match status" value="1"/>
</dbReference>
<keyword evidence="3 10" id="KW-0235">DNA replication</keyword>
<dbReference type="EMBL" id="SJOL01009403">
    <property type="protein sequence ID" value="TGZ57825.1"/>
    <property type="molecule type" value="Genomic_DNA"/>
</dbReference>
<dbReference type="GO" id="GO:0006260">
    <property type="term" value="P:DNA replication"/>
    <property type="evidence" value="ECO:0007669"/>
    <property type="project" value="UniProtKB-KW"/>
</dbReference>
<accession>A0A4S2L4R3</accession>
<evidence type="ECO:0000256" key="7">
    <source>
        <dbReference type="ARBA" id="ARBA00023204"/>
    </source>
</evidence>
<dbReference type="InterPro" id="IPR024954">
    <property type="entry name" value="SSRP1_DD"/>
</dbReference>
<evidence type="ECO:0000256" key="8">
    <source>
        <dbReference type="ARBA" id="ARBA00023242"/>
    </source>
</evidence>
<feature type="compositionally biased region" description="Acidic residues" evidence="11">
    <location>
        <begin position="551"/>
        <end position="581"/>
    </location>
</feature>
<protein>
    <recommendedName>
        <fullName evidence="10">FACT complex subunit SSRP1</fullName>
    </recommendedName>
</protein>
<evidence type="ECO:0000256" key="5">
    <source>
        <dbReference type="ARBA" id="ARBA00023015"/>
    </source>
</evidence>
<sequence length="785" mass="87909">MKSHYLVALTSINDWRHMLSLFSAAHPDSGTHSVSLRSHYLHTTTQPIKPNEPNVSVSLVTNHIEKFSWSAAEYAFTPGFMADIAFDNITQEVRGIVYPGKLRLRENDFMFKNEQTGKVDHFLRADLVAAQWIARATGLGLRIKLKNDSMHRYDGFGETEAEKVAKFFNTHFGIEISKRELCYKGFNWGDVEVDGDVLEMSVKNSMSFEIPLANLSNATLNKNEIVFEFHLNDDAEICLSEMRLYTPGTEADRDGKAPIIYSKVTEKADIIQVTGDFLVEFKQLQCLQPRGRYDIKLYPSFIHLHGKSFDFKVPKSTITRLLMLPHPDNRQVFFVLQLDPPIKHGQTRYHFVIMLFDKDSHVDLDMAASEEWLQEHFDGKLTQNIAGPECEVVARIFKVLFDQKVTVPGAFSAKNGGSAVACSYKASVGLLYPLERGFTFVPRPPVSIRFDEIITVQFSRGTGAQRSFDFEVETRNGLTHTFTSIDRNEYHQLYDFVTSKKLRVKNIDSESRAGGGSGATAAEDAWSSSEESHDAYMEKVKTEARERQVEMDDDDDDDEDDEDFKPPDESDASELAEEYDSNVETTSSAEDSDSDASGSGSGSEPEPQPKKSKPVRKEKPPAKPKATERPKKKRVKDPNAPSRPPTAYIMWFNEHRDEISKSIGNPTSVAEVAKAAGERWRNIDSETKAKYQARVDELKKNYESEMRTYRDKIASGELVAPSSSKVTKAPRSSKPSAPKVGSGSTFKSKEYVATSESGSDELSDLSDDGGKKPTGKDSGDSDLSE</sequence>